<name>A0A075GKB8_9EURY</name>
<reference evidence="2" key="1">
    <citation type="journal article" date="2014" name="Genome Biol. Evol.">
        <title>Pangenome evidence for extensive interdomain horizontal transfer affecting lineage core and shell genes in uncultured planktonic thaumarchaeota and euryarchaeota.</title>
        <authorList>
            <person name="Deschamps P."/>
            <person name="Zivanovic Y."/>
            <person name="Moreira D."/>
            <person name="Rodriguez-Valera F."/>
            <person name="Lopez-Garcia P."/>
        </authorList>
    </citation>
    <scope>NUCLEOTIDE SEQUENCE</scope>
</reference>
<keyword evidence="1" id="KW-0812">Transmembrane</keyword>
<organism evidence="2">
    <name type="scientific">uncultured marine group II/III euryarchaeote KM3_168_D03</name>
    <dbReference type="NCBI Taxonomy" id="1457920"/>
    <lineage>
        <taxon>Archaea</taxon>
        <taxon>Methanobacteriati</taxon>
        <taxon>Methanobacteriota</taxon>
        <taxon>environmental samples</taxon>
    </lineage>
</organism>
<feature type="transmembrane region" description="Helical" evidence="1">
    <location>
        <begin position="45"/>
        <end position="64"/>
    </location>
</feature>
<evidence type="ECO:0000256" key="1">
    <source>
        <dbReference type="SAM" id="Phobius"/>
    </source>
</evidence>
<proteinExistence type="predicted"/>
<evidence type="ECO:0000313" key="2">
    <source>
        <dbReference type="EMBL" id="AIF03595.1"/>
    </source>
</evidence>
<sequence length="88" mass="10085">MQIALLMLIPVVLFFFGMSSYNLYHGGVFVKQRGWKTKEEWPITFWISVLLPYLCALFALWGIVDPDGLWSFVKLVLGPLEFFGIATP</sequence>
<protein>
    <submittedName>
        <fullName evidence="2">Uncharacterized protein</fullName>
    </submittedName>
</protein>
<dbReference type="EMBL" id="KF900684">
    <property type="protein sequence ID" value="AIF03595.1"/>
    <property type="molecule type" value="Genomic_DNA"/>
</dbReference>
<accession>A0A075GKB8</accession>
<keyword evidence="1" id="KW-0472">Membrane</keyword>
<keyword evidence="1" id="KW-1133">Transmembrane helix</keyword>
<feature type="transmembrane region" description="Helical" evidence="1">
    <location>
        <begin position="6"/>
        <end position="24"/>
    </location>
</feature>
<dbReference type="AlphaFoldDB" id="A0A075GKB8"/>